<evidence type="ECO:0000256" key="1">
    <source>
        <dbReference type="ARBA" id="ARBA00022737"/>
    </source>
</evidence>
<dbReference type="Pfam" id="PF12796">
    <property type="entry name" value="Ank_2"/>
    <property type="match status" value="3"/>
</dbReference>
<evidence type="ECO:0000259" key="3">
    <source>
        <dbReference type="Pfam" id="PF01048"/>
    </source>
</evidence>
<dbReference type="InterPro" id="IPR027417">
    <property type="entry name" value="P-loop_NTPase"/>
</dbReference>
<sequence length="951" mass="105025">MAVTLDPQAYTIGWICAISTEYVAARAFLDEEHEVPSIAQSDNNSYAVGKMGRHHVVIAVMPKGEYGTTSAATVARDMAHSFPNVRLGLMVGIGGGAPSAKHDIRLGDIVVSSRDRNTGGVLQYNYGKTIQDQDFEETGFLSQPPQSLLIAVNALEAEYDMSGQQLNERVEVALNKIKRRGKYSRPTAPDRLYQSFVIHTDTDQSDSCSQVCGDDPSHLVARTERGEQDDNPEIHYGVIASASILMKNARIRDKFSAERGVLCFEMEAAGLMNHFPCLVIRGICDYSDTHKSKEWQGFAAMTAAAYAKDLLLQIPLRSVEAEKTIVEKLSDLHKDVNQIKYDMVKVRTTAHKKEDSNIIKWLTPVDYTSEHVKFIGKRQSGTGQWFLDSDQFQPWLKTDKQTLFCPGIPGAGKTIITAIVIDYLQSSFQNSKNTGIAYIYCNYQQQDEQKAEDLLSSLLKQLAQGQASLPAKVKDLYDRHQKNGTKPAFDEISTTLNYVVALYSRVFIIVDALDECHTSDGSRTRFLKEIVKLQHNSRANIFTTSRFNDEIASFFNGSLSQRIFAADKDILTYLNNRISLQTLENSEIMDDETQSMINAKVLKAADGMTGLHLAAYFGLDEIGSTLLHREHSPDPKDRWGQTPLFIASRQGHEALVKLLLDTAKVKVNVKDGNRRTPLSWAAEKGHKMVVELLLSVDGINQDGRDTNKKTPLLYAVESGHEAVVKLLLATDKVNINTTINFGWTPLLYAAKDGNEAVVKLLLATGKVEINNPTIIDGWTPLLIAVRRGHETIVKLLLAEYGVDVNSEYKRHSTPQVYRGTPLFLAVAAGYDGIVKLLLANDRINVNAQGSAESGGKNHWGTPLFIAAVNGNVLIVKSLLAKDDVDVNAKCYYPLDDFSDTAPVTASHNAIMKPSADLGKAEDGVTPLCYAASRGHKTIVKLLLATEEDMKP</sequence>
<comment type="caution">
    <text evidence="5">The sequence shown here is derived from an EMBL/GenBank/DDBJ whole genome shotgun (WGS) entry which is preliminary data.</text>
</comment>
<dbReference type="InterPro" id="IPR056884">
    <property type="entry name" value="NPHP3-like_N"/>
</dbReference>
<evidence type="ECO:0000259" key="4">
    <source>
        <dbReference type="Pfam" id="PF24883"/>
    </source>
</evidence>
<dbReference type="Pfam" id="PF00023">
    <property type="entry name" value="Ank"/>
    <property type="match status" value="2"/>
</dbReference>
<dbReference type="GO" id="GO:0003824">
    <property type="term" value="F:catalytic activity"/>
    <property type="evidence" value="ECO:0007669"/>
    <property type="project" value="InterPro"/>
</dbReference>
<feature type="repeat" description="ANK" evidence="2">
    <location>
        <begin position="639"/>
        <end position="661"/>
    </location>
</feature>
<dbReference type="Gene3D" id="3.40.50.1580">
    <property type="entry name" value="Nucleoside phosphorylase domain"/>
    <property type="match status" value="1"/>
</dbReference>
<proteinExistence type="predicted"/>
<protein>
    <recommendedName>
        <fullName evidence="7">Nucleoside phosphorylase domain-containing protein</fullName>
    </recommendedName>
</protein>
<dbReference type="EMBL" id="JAANBB010000005">
    <property type="protein sequence ID" value="KAF7557478.1"/>
    <property type="molecule type" value="Genomic_DNA"/>
</dbReference>
<dbReference type="SUPFAM" id="SSF53167">
    <property type="entry name" value="Purine and uridine phosphorylases"/>
    <property type="match status" value="1"/>
</dbReference>
<evidence type="ECO:0008006" key="7">
    <source>
        <dbReference type="Google" id="ProtNLM"/>
    </source>
</evidence>
<organism evidence="5 6">
    <name type="scientific">Cylindrodendrum hubeiense</name>
    <dbReference type="NCBI Taxonomy" id="595255"/>
    <lineage>
        <taxon>Eukaryota</taxon>
        <taxon>Fungi</taxon>
        <taxon>Dikarya</taxon>
        <taxon>Ascomycota</taxon>
        <taxon>Pezizomycotina</taxon>
        <taxon>Sordariomycetes</taxon>
        <taxon>Hypocreomycetidae</taxon>
        <taxon>Hypocreales</taxon>
        <taxon>Nectriaceae</taxon>
        <taxon>Cylindrodendrum</taxon>
    </lineage>
</organism>
<dbReference type="PANTHER" id="PTHR46082">
    <property type="entry name" value="ATP/GTP-BINDING PROTEIN-RELATED"/>
    <property type="match status" value="1"/>
</dbReference>
<feature type="repeat" description="ANK" evidence="2">
    <location>
        <begin position="606"/>
        <end position="638"/>
    </location>
</feature>
<dbReference type="OrthoDB" id="448455at2759"/>
<dbReference type="Pfam" id="PF01048">
    <property type="entry name" value="PNP_UDP_1"/>
    <property type="match status" value="1"/>
</dbReference>
<keyword evidence="2" id="KW-0040">ANK repeat</keyword>
<dbReference type="InterPro" id="IPR035994">
    <property type="entry name" value="Nucleoside_phosphorylase_sf"/>
</dbReference>
<evidence type="ECO:0000256" key="2">
    <source>
        <dbReference type="PROSITE-ProRule" id="PRU00023"/>
    </source>
</evidence>
<feature type="repeat" description="ANK" evidence="2">
    <location>
        <begin position="922"/>
        <end position="951"/>
    </location>
</feature>
<evidence type="ECO:0000313" key="5">
    <source>
        <dbReference type="EMBL" id="KAF7557478.1"/>
    </source>
</evidence>
<dbReference type="Proteomes" id="UP000722485">
    <property type="component" value="Unassembled WGS sequence"/>
</dbReference>
<keyword evidence="6" id="KW-1185">Reference proteome</keyword>
<feature type="repeat" description="ANK" evidence="2">
    <location>
        <begin position="741"/>
        <end position="765"/>
    </location>
</feature>
<reference evidence="5" key="1">
    <citation type="submission" date="2020-03" db="EMBL/GenBank/DDBJ databases">
        <title>Draft Genome Sequence of Cylindrodendrum hubeiense.</title>
        <authorList>
            <person name="Buettner E."/>
            <person name="Kellner H."/>
        </authorList>
    </citation>
    <scope>NUCLEOTIDE SEQUENCE</scope>
    <source>
        <strain evidence="5">IHI 201604</strain>
    </source>
</reference>
<dbReference type="SMART" id="SM00248">
    <property type="entry name" value="ANK"/>
    <property type="match status" value="9"/>
</dbReference>
<dbReference type="SUPFAM" id="SSF48403">
    <property type="entry name" value="Ankyrin repeat"/>
    <property type="match status" value="1"/>
</dbReference>
<dbReference type="PROSITE" id="PS50297">
    <property type="entry name" value="ANK_REP_REGION"/>
    <property type="match status" value="4"/>
</dbReference>
<feature type="domain" description="Nucleoside phosphorylase" evidence="3">
    <location>
        <begin position="11"/>
        <end position="300"/>
    </location>
</feature>
<dbReference type="InterPro" id="IPR002110">
    <property type="entry name" value="Ankyrin_rpt"/>
</dbReference>
<dbReference type="Gene3D" id="1.25.40.20">
    <property type="entry name" value="Ankyrin repeat-containing domain"/>
    <property type="match status" value="3"/>
</dbReference>
<dbReference type="InterPro" id="IPR053137">
    <property type="entry name" value="NLR-like"/>
</dbReference>
<gene>
    <name evidence="5" type="ORF">G7Z17_g720</name>
</gene>
<dbReference type="InterPro" id="IPR000845">
    <property type="entry name" value="Nucleoside_phosphorylase_d"/>
</dbReference>
<dbReference type="Gene3D" id="3.40.50.300">
    <property type="entry name" value="P-loop containing nucleotide triphosphate hydrolases"/>
    <property type="match status" value="1"/>
</dbReference>
<dbReference type="PANTHER" id="PTHR46082:SF11">
    <property type="entry name" value="AAA+ ATPASE DOMAIN-CONTAINING PROTEIN-RELATED"/>
    <property type="match status" value="1"/>
</dbReference>
<dbReference type="PROSITE" id="PS50088">
    <property type="entry name" value="ANK_REPEAT"/>
    <property type="match status" value="5"/>
</dbReference>
<evidence type="ECO:0000313" key="6">
    <source>
        <dbReference type="Proteomes" id="UP000722485"/>
    </source>
</evidence>
<dbReference type="Pfam" id="PF24883">
    <property type="entry name" value="NPHP3_N"/>
    <property type="match status" value="1"/>
</dbReference>
<accession>A0A9P5LD69</accession>
<feature type="domain" description="Nephrocystin 3-like N-terminal" evidence="4">
    <location>
        <begin position="381"/>
        <end position="546"/>
    </location>
</feature>
<dbReference type="GO" id="GO:0009116">
    <property type="term" value="P:nucleoside metabolic process"/>
    <property type="evidence" value="ECO:0007669"/>
    <property type="project" value="InterPro"/>
</dbReference>
<keyword evidence="1" id="KW-0677">Repeat</keyword>
<dbReference type="InterPro" id="IPR036770">
    <property type="entry name" value="Ankyrin_rpt-contain_sf"/>
</dbReference>
<name>A0A9P5LD69_9HYPO</name>
<feature type="repeat" description="ANK" evidence="2">
    <location>
        <begin position="776"/>
        <end position="809"/>
    </location>
</feature>
<dbReference type="AlphaFoldDB" id="A0A9P5LD69"/>